<name>A0A1G5G3D5_9FIRM</name>
<dbReference type="Proteomes" id="UP000183047">
    <property type="component" value="Unassembled WGS sequence"/>
</dbReference>
<evidence type="ECO:0000256" key="1">
    <source>
        <dbReference type="SAM" id="Phobius"/>
    </source>
</evidence>
<sequence length="151" mass="17454">MKFVVKCKNKLFKAISYFLSFGVYIAMCVAIVLNSATPKDFWMILVLAVSSIIIMGVYAFCKLGAIIVNSIEVESDILIIKKIFKPERTISASEIKKYTIGRKKMNKGPRREYIHVYYDDTFVELYEDNVCNFEMLLDYLKNQNCMEGIEL</sequence>
<keyword evidence="3" id="KW-1185">Reference proteome</keyword>
<dbReference type="RefSeq" id="WP_074463115.1">
    <property type="nucleotide sequence ID" value="NZ_FMUR01000018.1"/>
</dbReference>
<proteinExistence type="predicted"/>
<evidence type="ECO:0000313" key="2">
    <source>
        <dbReference type="EMBL" id="SCY46093.1"/>
    </source>
</evidence>
<dbReference type="EMBL" id="FMUR01000018">
    <property type="protein sequence ID" value="SCY46093.1"/>
    <property type="molecule type" value="Genomic_DNA"/>
</dbReference>
<organism evidence="2 3">
    <name type="scientific">Butyrivibrio hungatei</name>
    <dbReference type="NCBI Taxonomy" id="185008"/>
    <lineage>
        <taxon>Bacteria</taxon>
        <taxon>Bacillati</taxon>
        <taxon>Bacillota</taxon>
        <taxon>Clostridia</taxon>
        <taxon>Lachnospirales</taxon>
        <taxon>Lachnospiraceae</taxon>
        <taxon>Butyrivibrio</taxon>
    </lineage>
</organism>
<keyword evidence="1" id="KW-0812">Transmembrane</keyword>
<accession>A0A1G5G3D5</accession>
<feature type="transmembrane region" description="Helical" evidence="1">
    <location>
        <begin position="12"/>
        <end position="35"/>
    </location>
</feature>
<protein>
    <submittedName>
        <fullName evidence="2">Uncharacterized protein</fullName>
    </submittedName>
</protein>
<reference evidence="3" key="1">
    <citation type="submission" date="2016-10" db="EMBL/GenBank/DDBJ databases">
        <authorList>
            <person name="Varghese N."/>
            <person name="Submissions S."/>
        </authorList>
    </citation>
    <scope>NUCLEOTIDE SEQUENCE [LARGE SCALE GENOMIC DNA]</scope>
    <source>
        <strain evidence="3">XBD2006</strain>
    </source>
</reference>
<feature type="transmembrane region" description="Helical" evidence="1">
    <location>
        <begin position="41"/>
        <end position="61"/>
    </location>
</feature>
<keyword evidence="1" id="KW-0472">Membrane</keyword>
<dbReference type="OrthoDB" id="9882554at2"/>
<gene>
    <name evidence="2" type="ORF">SAMN02910451_02697</name>
</gene>
<keyword evidence="1" id="KW-1133">Transmembrane helix</keyword>
<dbReference type="AlphaFoldDB" id="A0A1G5G3D5"/>
<evidence type="ECO:0000313" key="3">
    <source>
        <dbReference type="Proteomes" id="UP000183047"/>
    </source>
</evidence>